<accession>A0A1T3NZ60</accession>
<feature type="transmembrane region" description="Helical" evidence="8">
    <location>
        <begin position="234"/>
        <end position="257"/>
    </location>
</feature>
<dbReference type="PROSITE" id="PS50156">
    <property type="entry name" value="SSD"/>
    <property type="match status" value="2"/>
</dbReference>
<comment type="subcellular location">
    <subcellularLocation>
        <location evidence="1">Cell membrane</location>
        <topology evidence="1">Multi-pass membrane protein</topology>
    </subcellularLocation>
</comment>
<dbReference type="InterPro" id="IPR000731">
    <property type="entry name" value="SSD"/>
</dbReference>
<feature type="transmembrane region" description="Helical" evidence="8">
    <location>
        <begin position="278"/>
        <end position="299"/>
    </location>
</feature>
<dbReference type="PANTHER" id="PTHR33406">
    <property type="entry name" value="MEMBRANE PROTEIN MJ1562-RELATED"/>
    <property type="match status" value="1"/>
</dbReference>
<sequence>MFGRLGRLVVHNPWKVIAAWLIAAIALVMFAPKLSDLTNQDQSSFLPGKYESVQAQDLAEKAFPQSTEQTALLVFKRADGKNLTEADKTRVKEITGNLGAAGVEHVSKVEAGAAKDRIALGTAYIKGEQQDKFVNEALKKLRDKAKPMLDKTDLKLGFTGSVAINVDNEDAFKKAEAIVGIVTIVLIIVLLLAIYRSPIAALLPVIMVALVSMVASPVIAIVGKATGLQVDQSLNTILIVVLFGIGTDYILFLLFRYRERLRAGDDKKEAMIVSVERVGEAIASAAGAVVIAFGAMLLATFGSFKSMGPGLAIAVIVMAIAALTLVPAVVSLIGPKVFWPSKTWQHQPKGTAFHRIGGLVGRKPVAVALVAGVVMVAFAAGALNFKADYDQLGQLPGDTESAKSMKDMQLDFAAGTLNPTQIYLESTDGKPIDKGAAERFALSFKDVKGVGDLNEAGEDAKGSHVKVSGDGKSAEIAIVLKESPFANKALDTIDPLRDFAHAHRPEGTKAMVGGQTAAFTDIRKATNRDLSVIFPVAGLLIALVLGLLLRSVVAPWYLMLAVVLGFISTIGATVLVFQTLAGNSGVMFMLPVMIYMFVVAIGTDYNILMVARLREEAKEGHEPRQAAALAVEHAGPSIAAAGVILAGTFASLMMAGIDMMTQMGFAVSVGICISAFVMSMFLVPSVTALIGHAAWWPGHGDRATGPVGRGDEDRKPVFAGDR</sequence>
<dbReference type="InterPro" id="IPR004869">
    <property type="entry name" value="MMPL_dom"/>
</dbReference>
<proteinExistence type="inferred from homology"/>
<name>A0A1T3NZ60_9ACTN</name>
<evidence type="ECO:0000259" key="9">
    <source>
        <dbReference type="PROSITE" id="PS50156"/>
    </source>
</evidence>
<comment type="similarity">
    <text evidence="2">Belongs to the resistance-nodulation-cell division (RND) (TC 2.A.6) family. MmpL subfamily.</text>
</comment>
<reference evidence="10 11" key="1">
    <citation type="submission" date="2017-03" db="EMBL/GenBank/DDBJ databases">
        <title>Draft genome sequence of Streptomyces scabrisporus NF3, endophyte isolated from Amphipterygium adstringens.</title>
        <authorList>
            <person name="Vazquez M."/>
            <person name="Ceapa C.D."/>
            <person name="Rodriguez Luna D."/>
            <person name="Sanchez Esquivel S."/>
        </authorList>
    </citation>
    <scope>NUCLEOTIDE SEQUENCE [LARGE SCALE GENOMIC DNA]</scope>
    <source>
        <strain evidence="10 11">NF3</strain>
    </source>
</reference>
<dbReference type="PANTHER" id="PTHR33406:SF6">
    <property type="entry name" value="MEMBRANE PROTEIN YDGH-RELATED"/>
    <property type="match status" value="1"/>
</dbReference>
<keyword evidence="5 8" id="KW-1133">Transmembrane helix</keyword>
<dbReference type="Pfam" id="PF03176">
    <property type="entry name" value="MMPL"/>
    <property type="match status" value="2"/>
</dbReference>
<comment type="caution">
    <text evidence="10">The sequence shown here is derived from an EMBL/GenBank/DDBJ whole genome shotgun (WGS) entry which is preliminary data.</text>
</comment>
<organism evidence="10 11">
    <name type="scientific">Embleya scabrispora</name>
    <dbReference type="NCBI Taxonomy" id="159449"/>
    <lineage>
        <taxon>Bacteria</taxon>
        <taxon>Bacillati</taxon>
        <taxon>Actinomycetota</taxon>
        <taxon>Actinomycetes</taxon>
        <taxon>Kitasatosporales</taxon>
        <taxon>Streptomycetaceae</taxon>
        <taxon>Embleya</taxon>
    </lineage>
</organism>
<evidence type="ECO:0000313" key="10">
    <source>
        <dbReference type="EMBL" id="OPC82002.1"/>
    </source>
</evidence>
<evidence type="ECO:0000256" key="1">
    <source>
        <dbReference type="ARBA" id="ARBA00004651"/>
    </source>
</evidence>
<dbReference type="STRING" id="159449.B4N89_14595"/>
<feature type="transmembrane region" description="Helical" evidence="8">
    <location>
        <begin position="177"/>
        <end position="195"/>
    </location>
</feature>
<dbReference type="SUPFAM" id="SSF82866">
    <property type="entry name" value="Multidrug efflux transporter AcrB transmembrane domain"/>
    <property type="match status" value="2"/>
</dbReference>
<keyword evidence="6 8" id="KW-0472">Membrane</keyword>
<feature type="transmembrane region" description="Helical" evidence="8">
    <location>
        <begin position="556"/>
        <end position="580"/>
    </location>
</feature>
<dbReference type="EMBL" id="MWQN01000001">
    <property type="protein sequence ID" value="OPC82002.1"/>
    <property type="molecule type" value="Genomic_DNA"/>
</dbReference>
<feature type="domain" description="SSD" evidence="9">
    <location>
        <begin position="559"/>
        <end position="688"/>
    </location>
</feature>
<dbReference type="RefSeq" id="WP_078976276.1">
    <property type="nucleotide sequence ID" value="NZ_MWQN01000001.1"/>
</dbReference>
<dbReference type="OrthoDB" id="2365435at2"/>
<feature type="transmembrane region" description="Helical" evidence="8">
    <location>
        <begin position="365"/>
        <end position="385"/>
    </location>
</feature>
<evidence type="ECO:0000256" key="8">
    <source>
        <dbReference type="SAM" id="Phobius"/>
    </source>
</evidence>
<dbReference type="Proteomes" id="UP000190037">
    <property type="component" value="Unassembled WGS sequence"/>
</dbReference>
<evidence type="ECO:0000256" key="3">
    <source>
        <dbReference type="ARBA" id="ARBA00022475"/>
    </source>
</evidence>
<keyword evidence="4 8" id="KW-0812">Transmembrane</keyword>
<evidence type="ECO:0000256" key="5">
    <source>
        <dbReference type="ARBA" id="ARBA00022989"/>
    </source>
</evidence>
<dbReference type="Gene3D" id="1.20.1640.10">
    <property type="entry name" value="Multidrug efflux transporter AcrB transmembrane domain"/>
    <property type="match status" value="2"/>
</dbReference>
<evidence type="ECO:0000256" key="7">
    <source>
        <dbReference type="SAM" id="MobiDB-lite"/>
    </source>
</evidence>
<feature type="region of interest" description="Disordered" evidence="7">
    <location>
        <begin position="701"/>
        <end position="722"/>
    </location>
</feature>
<dbReference type="AlphaFoldDB" id="A0A1T3NZ60"/>
<protein>
    <recommendedName>
        <fullName evidence="9">SSD domain-containing protein</fullName>
    </recommendedName>
</protein>
<dbReference type="GO" id="GO:0005886">
    <property type="term" value="C:plasma membrane"/>
    <property type="evidence" value="ECO:0007669"/>
    <property type="project" value="UniProtKB-SubCell"/>
</dbReference>
<feature type="transmembrane region" description="Helical" evidence="8">
    <location>
        <begin position="202"/>
        <end position="222"/>
    </location>
</feature>
<evidence type="ECO:0000256" key="2">
    <source>
        <dbReference type="ARBA" id="ARBA00010157"/>
    </source>
</evidence>
<feature type="transmembrane region" description="Helical" evidence="8">
    <location>
        <begin position="634"/>
        <end position="657"/>
    </location>
</feature>
<feature type="domain" description="SSD" evidence="9">
    <location>
        <begin position="201"/>
        <end position="332"/>
    </location>
</feature>
<feature type="compositionally biased region" description="Basic and acidic residues" evidence="7">
    <location>
        <begin position="709"/>
        <end position="722"/>
    </location>
</feature>
<feature type="transmembrane region" description="Helical" evidence="8">
    <location>
        <begin position="311"/>
        <end position="333"/>
    </location>
</feature>
<evidence type="ECO:0000256" key="4">
    <source>
        <dbReference type="ARBA" id="ARBA00022692"/>
    </source>
</evidence>
<dbReference type="InterPro" id="IPR050545">
    <property type="entry name" value="Mycobact_MmpL"/>
</dbReference>
<feature type="transmembrane region" description="Helical" evidence="8">
    <location>
        <begin position="663"/>
        <end position="683"/>
    </location>
</feature>
<keyword evidence="3" id="KW-1003">Cell membrane</keyword>
<evidence type="ECO:0000256" key="6">
    <source>
        <dbReference type="ARBA" id="ARBA00023136"/>
    </source>
</evidence>
<evidence type="ECO:0000313" key="11">
    <source>
        <dbReference type="Proteomes" id="UP000190037"/>
    </source>
</evidence>
<feature type="transmembrane region" description="Helical" evidence="8">
    <location>
        <begin position="12"/>
        <end position="31"/>
    </location>
</feature>
<feature type="transmembrane region" description="Helical" evidence="8">
    <location>
        <begin position="530"/>
        <end position="549"/>
    </location>
</feature>
<gene>
    <name evidence="10" type="ORF">B4N89_14595</name>
</gene>
<keyword evidence="11" id="KW-1185">Reference proteome</keyword>